<name>A0A8J5I379_ZINOF</name>
<sequence>MENFLSLASILSLSFLLLSFGASSPVLRNDSKVSPPPVPSRSRGIPPPNPNSSTRPAASSSASLSSHLSHNANRNSTSGEKEKKGDGSTGNPTDAQSKGGDKDRSTRPSKPINDNVVKEVNETCNSSYVNCHCGNLIACLLHSEKDSKKLSLVIQNIGDDTSNVNITGRSDFPISVIHIAISKHISKKIDLPSDWNVTEILVDSGSNKCSIQIEAPVSDRNFLQLTTSEILLSPIYGVYLLGFTVVLLGAIWACCQFRKRWDVDGSGIPYQQIELSDQPQSSVTIISNAVDGWDEWDDDWDDEAVTKSAEKHPTTSVLSNDLTSRTPKKDGWDSAWED</sequence>
<evidence type="ECO:0000256" key="2">
    <source>
        <dbReference type="SAM" id="Phobius"/>
    </source>
</evidence>
<dbReference type="PANTHER" id="PTHR34200:SF2">
    <property type="entry name" value="TRANSMEMBRANE PROTEIN"/>
    <property type="match status" value="1"/>
</dbReference>
<dbReference type="OrthoDB" id="785602at2759"/>
<evidence type="ECO:0000259" key="4">
    <source>
        <dbReference type="Pfam" id="PF24053"/>
    </source>
</evidence>
<feature type="chain" id="PRO_5035256751" description="DUF7356 domain-containing protein" evidence="3">
    <location>
        <begin position="24"/>
        <end position="338"/>
    </location>
</feature>
<dbReference type="Pfam" id="PF24053">
    <property type="entry name" value="DUF7356"/>
    <property type="match status" value="1"/>
</dbReference>
<organism evidence="5 6">
    <name type="scientific">Zingiber officinale</name>
    <name type="common">Ginger</name>
    <name type="synonym">Amomum zingiber</name>
    <dbReference type="NCBI Taxonomy" id="94328"/>
    <lineage>
        <taxon>Eukaryota</taxon>
        <taxon>Viridiplantae</taxon>
        <taxon>Streptophyta</taxon>
        <taxon>Embryophyta</taxon>
        <taxon>Tracheophyta</taxon>
        <taxon>Spermatophyta</taxon>
        <taxon>Magnoliopsida</taxon>
        <taxon>Liliopsida</taxon>
        <taxon>Zingiberales</taxon>
        <taxon>Zingiberaceae</taxon>
        <taxon>Zingiber</taxon>
    </lineage>
</organism>
<evidence type="ECO:0000256" key="1">
    <source>
        <dbReference type="SAM" id="MobiDB-lite"/>
    </source>
</evidence>
<proteinExistence type="predicted"/>
<feature type="compositionally biased region" description="Pro residues" evidence="1">
    <location>
        <begin position="34"/>
        <end position="50"/>
    </location>
</feature>
<feature type="compositionally biased region" description="Polar residues" evidence="1">
    <location>
        <begin position="314"/>
        <end position="325"/>
    </location>
</feature>
<feature type="domain" description="DUF7356" evidence="4">
    <location>
        <begin position="118"/>
        <end position="217"/>
    </location>
</feature>
<keyword evidence="6" id="KW-1185">Reference proteome</keyword>
<feature type="transmembrane region" description="Helical" evidence="2">
    <location>
        <begin position="236"/>
        <end position="255"/>
    </location>
</feature>
<dbReference type="EMBL" id="JACMSC010000002">
    <property type="protein sequence ID" value="KAG6533091.1"/>
    <property type="molecule type" value="Genomic_DNA"/>
</dbReference>
<protein>
    <recommendedName>
        <fullName evidence="4">DUF7356 domain-containing protein</fullName>
    </recommendedName>
</protein>
<evidence type="ECO:0000313" key="5">
    <source>
        <dbReference type="EMBL" id="KAG6533091.1"/>
    </source>
</evidence>
<dbReference type="InterPro" id="IPR055780">
    <property type="entry name" value="DUF7356"/>
</dbReference>
<feature type="compositionally biased region" description="Basic and acidic residues" evidence="1">
    <location>
        <begin position="304"/>
        <end position="313"/>
    </location>
</feature>
<gene>
    <name evidence="5" type="ORF">ZIOFF_006952</name>
</gene>
<dbReference type="Proteomes" id="UP000734854">
    <property type="component" value="Unassembled WGS sequence"/>
</dbReference>
<keyword evidence="2" id="KW-0812">Transmembrane</keyword>
<feature type="signal peptide" evidence="3">
    <location>
        <begin position="1"/>
        <end position="23"/>
    </location>
</feature>
<accession>A0A8J5I379</accession>
<keyword evidence="2" id="KW-0472">Membrane</keyword>
<evidence type="ECO:0000313" key="6">
    <source>
        <dbReference type="Proteomes" id="UP000734854"/>
    </source>
</evidence>
<feature type="region of interest" description="Disordered" evidence="1">
    <location>
        <begin position="301"/>
        <end position="338"/>
    </location>
</feature>
<keyword evidence="2" id="KW-1133">Transmembrane helix</keyword>
<keyword evidence="3" id="KW-0732">Signal</keyword>
<feature type="compositionally biased region" description="Low complexity" evidence="1">
    <location>
        <begin position="51"/>
        <end position="76"/>
    </location>
</feature>
<dbReference type="AlphaFoldDB" id="A0A8J5I379"/>
<reference evidence="5 6" key="1">
    <citation type="submission" date="2020-08" db="EMBL/GenBank/DDBJ databases">
        <title>Plant Genome Project.</title>
        <authorList>
            <person name="Zhang R.-G."/>
        </authorList>
    </citation>
    <scope>NUCLEOTIDE SEQUENCE [LARGE SCALE GENOMIC DNA]</scope>
    <source>
        <tissue evidence="5">Rhizome</tissue>
    </source>
</reference>
<comment type="caution">
    <text evidence="5">The sequence shown here is derived from an EMBL/GenBank/DDBJ whole genome shotgun (WGS) entry which is preliminary data.</text>
</comment>
<feature type="region of interest" description="Disordered" evidence="1">
    <location>
        <begin position="25"/>
        <end position="114"/>
    </location>
</feature>
<dbReference type="PANTHER" id="PTHR34200">
    <property type="entry name" value="DENTIN SIALOPHOSPHOPROTEIN-LIKE ISOFORM X1"/>
    <property type="match status" value="1"/>
</dbReference>
<evidence type="ECO:0000256" key="3">
    <source>
        <dbReference type="SAM" id="SignalP"/>
    </source>
</evidence>